<name>A0ACC0VPU5_9STRA</name>
<dbReference type="EMBL" id="CM047587">
    <property type="protein sequence ID" value="KAI9908111.1"/>
    <property type="molecule type" value="Genomic_DNA"/>
</dbReference>
<evidence type="ECO:0000313" key="2">
    <source>
        <dbReference type="Proteomes" id="UP001163321"/>
    </source>
</evidence>
<protein>
    <submittedName>
        <fullName evidence="1">Uncharacterized protein</fullName>
    </submittedName>
</protein>
<reference evidence="1 2" key="1">
    <citation type="journal article" date="2022" name="bioRxiv">
        <title>The genome of the oomycete Peronosclerospora sorghi, a cosmopolitan pathogen of maize and sorghum, is inflated with dispersed pseudogenes.</title>
        <authorList>
            <person name="Fletcher K."/>
            <person name="Martin F."/>
            <person name="Isakeit T."/>
            <person name="Cavanaugh K."/>
            <person name="Magill C."/>
            <person name="Michelmore R."/>
        </authorList>
    </citation>
    <scope>NUCLEOTIDE SEQUENCE [LARGE SCALE GENOMIC DNA]</scope>
    <source>
        <strain evidence="1">P6</strain>
    </source>
</reference>
<keyword evidence="2" id="KW-1185">Reference proteome</keyword>
<organism evidence="1 2">
    <name type="scientific">Peronosclerospora sorghi</name>
    <dbReference type="NCBI Taxonomy" id="230839"/>
    <lineage>
        <taxon>Eukaryota</taxon>
        <taxon>Sar</taxon>
        <taxon>Stramenopiles</taxon>
        <taxon>Oomycota</taxon>
        <taxon>Peronosporomycetes</taxon>
        <taxon>Peronosporales</taxon>
        <taxon>Peronosporaceae</taxon>
        <taxon>Peronosclerospora</taxon>
    </lineage>
</organism>
<evidence type="ECO:0000313" key="1">
    <source>
        <dbReference type="EMBL" id="KAI9908111.1"/>
    </source>
</evidence>
<gene>
    <name evidence="1" type="ORF">PsorP6_003055</name>
</gene>
<dbReference type="Proteomes" id="UP001163321">
    <property type="component" value="Chromosome 8"/>
</dbReference>
<proteinExistence type="predicted"/>
<accession>A0ACC0VPU5</accession>
<comment type="caution">
    <text evidence="1">The sequence shown here is derived from an EMBL/GenBank/DDBJ whole genome shotgun (WGS) entry which is preliminary data.</text>
</comment>
<sequence length="122" mass="13955">MDDSIKSFDARLAGLTTMFRFMYQCIDSFLFHCGDMAIGDTNLFIEAMELLFRQVTSSEHLQAIKRLVDQRSRSQRGIGRYVDDTLVASLTRLRYDLSIACNCFSHDQSIRACSIGLRICLK</sequence>